<dbReference type="EMBL" id="BKCP01004849">
    <property type="protein sequence ID" value="GER34157.1"/>
    <property type="molecule type" value="Genomic_DNA"/>
</dbReference>
<name>A0A5A7PPA6_STRAF</name>
<dbReference type="GO" id="GO:0000428">
    <property type="term" value="C:DNA-directed RNA polymerase complex"/>
    <property type="evidence" value="ECO:0007669"/>
    <property type="project" value="UniProtKB-KW"/>
</dbReference>
<gene>
    <name evidence="1" type="ORF">STAS_10351</name>
</gene>
<accession>A0A5A7PPA6</accession>
<evidence type="ECO:0000313" key="1">
    <source>
        <dbReference type="EMBL" id="GER34157.1"/>
    </source>
</evidence>
<protein>
    <submittedName>
        <fullName evidence="1">DNA-directed RNA polymerase subunit beta</fullName>
    </submittedName>
</protein>
<sequence length="144" mass="16442">MSAKVWLISEARKNSSLERGITRPAALLLPRLLDHNLKVIIRHVLLHLLHSHGRPHQRRAAVNYLHHLQIYDVVDALRNLPQPVAVPNDQSLEPLQNQATARPILQVQVLQLQKPQIPKLIFANFPNGPFKGIASQFKHLDWEV</sequence>
<keyword evidence="2" id="KW-1185">Reference proteome</keyword>
<proteinExistence type="predicted"/>
<comment type="caution">
    <text evidence="1">The sequence shown here is derived from an EMBL/GenBank/DDBJ whole genome shotgun (WGS) entry which is preliminary data.</text>
</comment>
<dbReference type="Proteomes" id="UP000325081">
    <property type="component" value="Unassembled WGS sequence"/>
</dbReference>
<organism evidence="1 2">
    <name type="scientific">Striga asiatica</name>
    <name type="common">Asiatic witchweed</name>
    <name type="synonym">Buchnera asiatica</name>
    <dbReference type="NCBI Taxonomy" id="4170"/>
    <lineage>
        <taxon>Eukaryota</taxon>
        <taxon>Viridiplantae</taxon>
        <taxon>Streptophyta</taxon>
        <taxon>Embryophyta</taxon>
        <taxon>Tracheophyta</taxon>
        <taxon>Spermatophyta</taxon>
        <taxon>Magnoliopsida</taxon>
        <taxon>eudicotyledons</taxon>
        <taxon>Gunneridae</taxon>
        <taxon>Pentapetalae</taxon>
        <taxon>asterids</taxon>
        <taxon>lamiids</taxon>
        <taxon>Lamiales</taxon>
        <taxon>Orobanchaceae</taxon>
        <taxon>Buchnereae</taxon>
        <taxon>Striga</taxon>
    </lineage>
</organism>
<reference evidence="2" key="1">
    <citation type="journal article" date="2019" name="Curr. Biol.">
        <title>Genome Sequence of Striga asiatica Provides Insight into the Evolution of Plant Parasitism.</title>
        <authorList>
            <person name="Yoshida S."/>
            <person name="Kim S."/>
            <person name="Wafula E.K."/>
            <person name="Tanskanen J."/>
            <person name="Kim Y.M."/>
            <person name="Honaas L."/>
            <person name="Yang Z."/>
            <person name="Spallek T."/>
            <person name="Conn C.E."/>
            <person name="Ichihashi Y."/>
            <person name="Cheong K."/>
            <person name="Cui S."/>
            <person name="Der J.P."/>
            <person name="Gundlach H."/>
            <person name="Jiao Y."/>
            <person name="Hori C."/>
            <person name="Ishida J.K."/>
            <person name="Kasahara H."/>
            <person name="Kiba T."/>
            <person name="Kim M.S."/>
            <person name="Koo N."/>
            <person name="Laohavisit A."/>
            <person name="Lee Y.H."/>
            <person name="Lumba S."/>
            <person name="McCourt P."/>
            <person name="Mortimer J.C."/>
            <person name="Mutuku J.M."/>
            <person name="Nomura T."/>
            <person name="Sasaki-Sekimoto Y."/>
            <person name="Seto Y."/>
            <person name="Wang Y."/>
            <person name="Wakatake T."/>
            <person name="Sakakibara H."/>
            <person name="Demura T."/>
            <person name="Yamaguchi S."/>
            <person name="Yoneyama K."/>
            <person name="Manabe R.I."/>
            <person name="Nelson D.C."/>
            <person name="Schulman A.H."/>
            <person name="Timko M.P."/>
            <person name="dePamphilis C.W."/>
            <person name="Choi D."/>
            <person name="Shirasu K."/>
        </authorList>
    </citation>
    <scope>NUCLEOTIDE SEQUENCE [LARGE SCALE GENOMIC DNA]</scope>
    <source>
        <strain evidence="2">cv. UVA1</strain>
    </source>
</reference>
<evidence type="ECO:0000313" key="2">
    <source>
        <dbReference type="Proteomes" id="UP000325081"/>
    </source>
</evidence>
<keyword evidence="1" id="KW-0240">DNA-directed RNA polymerase</keyword>
<dbReference type="AlphaFoldDB" id="A0A5A7PPA6"/>
<keyword evidence="1" id="KW-0804">Transcription</keyword>